<protein>
    <submittedName>
        <fullName evidence="1">12349_t:CDS:1</fullName>
    </submittedName>
</protein>
<evidence type="ECO:0000313" key="1">
    <source>
        <dbReference type="EMBL" id="CAG8672404.1"/>
    </source>
</evidence>
<accession>A0A9N9HBS2</accession>
<dbReference type="EMBL" id="CAJVPL010007996">
    <property type="protein sequence ID" value="CAG8672404.1"/>
    <property type="molecule type" value="Genomic_DNA"/>
</dbReference>
<organism evidence="1 2">
    <name type="scientific">Ambispora gerdemannii</name>
    <dbReference type="NCBI Taxonomy" id="144530"/>
    <lineage>
        <taxon>Eukaryota</taxon>
        <taxon>Fungi</taxon>
        <taxon>Fungi incertae sedis</taxon>
        <taxon>Mucoromycota</taxon>
        <taxon>Glomeromycotina</taxon>
        <taxon>Glomeromycetes</taxon>
        <taxon>Archaeosporales</taxon>
        <taxon>Ambisporaceae</taxon>
        <taxon>Ambispora</taxon>
    </lineage>
</organism>
<evidence type="ECO:0000313" key="2">
    <source>
        <dbReference type="Proteomes" id="UP000789831"/>
    </source>
</evidence>
<proteinExistence type="predicted"/>
<reference evidence="1" key="1">
    <citation type="submission" date="2021-06" db="EMBL/GenBank/DDBJ databases">
        <authorList>
            <person name="Kallberg Y."/>
            <person name="Tangrot J."/>
            <person name="Rosling A."/>
        </authorList>
    </citation>
    <scope>NUCLEOTIDE SEQUENCE</scope>
    <source>
        <strain evidence="1">MT106</strain>
    </source>
</reference>
<comment type="caution">
    <text evidence="1">The sequence shown here is derived from an EMBL/GenBank/DDBJ whole genome shotgun (WGS) entry which is preliminary data.</text>
</comment>
<keyword evidence="2" id="KW-1185">Reference proteome</keyword>
<name>A0A9N9HBS2_9GLOM</name>
<feature type="non-terminal residue" evidence="1">
    <location>
        <position position="41"/>
    </location>
</feature>
<sequence length="41" mass="4612">MRYTIGNKTVADIHQQKLLINATSPSEAPANPKNFIYFTFA</sequence>
<dbReference type="Proteomes" id="UP000789831">
    <property type="component" value="Unassembled WGS sequence"/>
</dbReference>
<dbReference type="AlphaFoldDB" id="A0A9N9HBS2"/>
<gene>
    <name evidence="1" type="ORF">AGERDE_LOCUS12319</name>
</gene>